<evidence type="ECO:0000313" key="3">
    <source>
        <dbReference type="EMBL" id="CAK0814048.1"/>
    </source>
</evidence>
<evidence type="ECO:0000313" key="4">
    <source>
        <dbReference type="Proteomes" id="UP001189429"/>
    </source>
</evidence>
<organism evidence="3 4">
    <name type="scientific">Prorocentrum cordatum</name>
    <dbReference type="NCBI Taxonomy" id="2364126"/>
    <lineage>
        <taxon>Eukaryota</taxon>
        <taxon>Sar</taxon>
        <taxon>Alveolata</taxon>
        <taxon>Dinophyceae</taxon>
        <taxon>Prorocentrales</taxon>
        <taxon>Prorocentraceae</taxon>
        <taxon>Prorocentrum</taxon>
    </lineage>
</organism>
<sequence length="229" mass="25387">GKFSGRVARRRPRRRRSNVADLAEALFLALRDPSQSELASRCRAAAAALEAAVGALGQRLERERELAREAGRPSAELQAAARAEDGLTKEQRREKAIFDGQQDFGWDTGLEARVGRRREHLQRAFAEAVAEAEGALQGRRRGVRDHERAAAFGRLQELDERVRSAEAEAEAVLREAEASVAREAAELEADRRRVHEQVQALFAAAAIVRQEKAKLAEVYYAPAKRRSGT</sequence>
<evidence type="ECO:0000256" key="1">
    <source>
        <dbReference type="SAM" id="Coils"/>
    </source>
</evidence>
<feature type="compositionally biased region" description="Basic and acidic residues" evidence="2">
    <location>
        <begin position="82"/>
        <end position="91"/>
    </location>
</feature>
<comment type="caution">
    <text evidence="3">The sequence shown here is derived from an EMBL/GenBank/DDBJ whole genome shotgun (WGS) entry which is preliminary data.</text>
</comment>
<keyword evidence="1" id="KW-0175">Coiled coil</keyword>
<dbReference type="EMBL" id="CAUYUJ010005546">
    <property type="protein sequence ID" value="CAK0814048.1"/>
    <property type="molecule type" value="Genomic_DNA"/>
</dbReference>
<proteinExistence type="predicted"/>
<feature type="non-terminal residue" evidence="3">
    <location>
        <position position="1"/>
    </location>
</feature>
<name>A0ABN9R5H7_9DINO</name>
<dbReference type="Proteomes" id="UP001189429">
    <property type="component" value="Unassembled WGS sequence"/>
</dbReference>
<evidence type="ECO:0000256" key="2">
    <source>
        <dbReference type="SAM" id="MobiDB-lite"/>
    </source>
</evidence>
<gene>
    <name evidence="3" type="ORF">PCOR1329_LOCUS17748</name>
</gene>
<reference evidence="3" key="1">
    <citation type="submission" date="2023-10" db="EMBL/GenBank/DDBJ databases">
        <authorList>
            <person name="Chen Y."/>
            <person name="Shah S."/>
            <person name="Dougan E. K."/>
            <person name="Thang M."/>
            <person name="Chan C."/>
        </authorList>
    </citation>
    <scope>NUCLEOTIDE SEQUENCE [LARGE SCALE GENOMIC DNA]</scope>
</reference>
<feature type="coiled-coil region" evidence="1">
    <location>
        <begin position="148"/>
        <end position="193"/>
    </location>
</feature>
<feature type="region of interest" description="Disordered" evidence="2">
    <location>
        <begin position="66"/>
        <end position="91"/>
    </location>
</feature>
<protein>
    <submittedName>
        <fullName evidence="3">Uncharacterized protein</fullName>
    </submittedName>
</protein>
<accession>A0ABN9R5H7</accession>
<keyword evidence="4" id="KW-1185">Reference proteome</keyword>